<dbReference type="Proteomes" id="UP001153461">
    <property type="component" value="Unassembled WGS sequence"/>
</dbReference>
<evidence type="ECO:0000313" key="3">
    <source>
        <dbReference type="Proteomes" id="UP001153461"/>
    </source>
</evidence>
<sequence length="377" mass="43103">MALSMERSGEDLYKSLKALRSQPENEASQRLRVESLLSTVHFQAMKGHMLEPSPLDFQPRFGSSYMGVCGSPTRAREHGHGERSFWYGAEDKSINFLAVMRPSKVLSTKTISSEMIRLTGVIRAEQRRLKKQDRIAYAVATDGDLFRFFRMSEEGQTAETQCRSGNYHEDTIVILMSIFDDALVPSGARMTSPTAREVTTGKNSFRLADCGRTAFARLRSHRRSATQESTYEPDTDQGHEEEEFRRDQKRMHAMTVRVGVKVYMDVIQKLPNPLSVKVEESTLGLIRVVILKAIERPFKVMQAGNCDHGFPGYGPVLMRNFDVGLKKVLEEVDFVDYNDNQKVLKHAIRKAILEEVRPVFEEILNEVRKKKLEKFFR</sequence>
<feature type="compositionally biased region" description="Basic and acidic residues" evidence="1">
    <location>
        <begin position="236"/>
        <end position="246"/>
    </location>
</feature>
<reference evidence="2" key="1">
    <citation type="submission" date="2021-07" db="EMBL/GenBank/DDBJ databases">
        <authorList>
            <person name="Branca A.L. A."/>
        </authorList>
    </citation>
    <scope>NUCLEOTIDE SEQUENCE</scope>
</reference>
<dbReference type="EMBL" id="CAJVNV010000002">
    <property type="protein sequence ID" value="CAG7935918.1"/>
    <property type="molecule type" value="Genomic_DNA"/>
</dbReference>
<dbReference type="AlphaFoldDB" id="A0A9W4MKP2"/>
<accession>A0A9W4MKP2</accession>
<feature type="region of interest" description="Disordered" evidence="1">
    <location>
        <begin position="220"/>
        <end position="248"/>
    </location>
</feature>
<evidence type="ECO:0000313" key="2">
    <source>
        <dbReference type="EMBL" id="CAG7935918.1"/>
    </source>
</evidence>
<comment type="caution">
    <text evidence="2">The sequence shown here is derived from an EMBL/GenBank/DDBJ whole genome shotgun (WGS) entry which is preliminary data.</text>
</comment>
<protein>
    <submittedName>
        <fullName evidence="2">Uncharacterized protein</fullName>
    </submittedName>
</protein>
<organism evidence="2 3">
    <name type="scientific">Penicillium nalgiovense</name>
    <dbReference type="NCBI Taxonomy" id="60175"/>
    <lineage>
        <taxon>Eukaryota</taxon>
        <taxon>Fungi</taxon>
        <taxon>Dikarya</taxon>
        <taxon>Ascomycota</taxon>
        <taxon>Pezizomycotina</taxon>
        <taxon>Eurotiomycetes</taxon>
        <taxon>Eurotiomycetidae</taxon>
        <taxon>Eurotiales</taxon>
        <taxon>Aspergillaceae</taxon>
        <taxon>Penicillium</taxon>
    </lineage>
</organism>
<evidence type="ECO:0000256" key="1">
    <source>
        <dbReference type="SAM" id="MobiDB-lite"/>
    </source>
</evidence>
<gene>
    <name evidence="2" type="ORF">PNAL_LOCUS49</name>
</gene>
<name>A0A9W4MKP2_PENNA</name>
<dbReference type="OrthoDB" id="4526774at2759"/>
<proteinExistence type="predicted"/>